<dbReference type="PANTHER" id="PTHR10953">
    <property type="entry name" value="UBIQUITIN-ACTIVATING ENZYME E1"/>
    <property type="match status" value="1"/>
</dbReference>
<reference evidence="2 3" key="1">
    <citation type="submission" date="2017-07" db="EMBL/GenBank/DDBJ databases">
        <authorList>
            <person name="Sun Z.S."/>
            <person name="Albrecht U."/>
            <person name="Echele G."/>
            <person name="Lee C.C."/>
        </authorList>
    </citation>
    <scope>NUCLEOTIDE SEQUENCE [LARGE SCALE GENOMIC DNA]</scope>
    <source>
        <strain evidence="2 3">DSM 14827</strain>
    </source>
</reference>
<dbReference type="GO" id="GO:0016779">
    <property type="term" value="F:nucleotidyltransferase activity"/>
    <property type="evidence" value="ECO:0007669"/>
    <property type="project" value="UniProtKB-KW"/>
</dbReference>
<proteinExistence type="predicted"/>
<feature type="domain" description="THIF-type NAD/FAD binding fold" evidence="1">
    <location>
        <begin position="4"/>
        <end position="223"/>
    </location>
</feature>
<evidence type="ECO:0000259" key="1">
    <source>
        <dbReference type="Pfam" id="PF00899"/>
    </source>
</evidence>
<organism evidence="2 3">
    <name type="scientific">Paracoccus seriniphilus</name>
    <dbReference type="NCBI Taxonomy" id="184748"/>
    <lineage>
        <taxon>Bacteria</taxon>
        <taxon>Pseudomonadati</taxon>
        <taxon>Pseudomonadota</taxon>
        <taxon>Alphaproteobacteria</taxon>
        <taxon>Rhodobacterales</taxon>
        <taxon>Paracoccaceae</taxon>
        <taxon>Paracoccus</taxon>
    </lineage>
</organism>
<dbReference type="EMBL" id="FZQB01000007">
    <property type="protein sequence ID" value="SNT74368.1"/>
    <property type="molecule type" value="Genomic_DNA"/>
</dbReference>
<evidence type="ECO:0000313" key="2">
    <source>
        <dbReference type="EMBL" id="SNT74368.1"/>
    </source>
</evidence>
<accession>A0A239PWA7</accession>
<dbReference type="AlphaFoldDB" id="A0A239PWA7"/>
<keyword evidence="2" id="KW-0548">Nucleotidyltransferase</keyword>
<dbReference type="RefSeq" id="WP_089344502.1">
    <property type="nucleotide sequence ID" value="NZ_CP067129.1"/>
</dbReference>
<dbReference type="GO" id="GO:0004792">
    <property type="term" value="F:thiosulfate-cyanide sulfurtransferase activity"/>
    <property type="evidence" value="ECO:0007669"/>
    <property type="project" value="TreeGrafter"/>
</dbReference>
<dbReference type="GO" id="GO:0005829">
    <property type="term" value="C:cytosol"/>
    <property type="evidence" value="ECO:0007669"/>
    <property type="project" value="TreeGrafter"/>
</dbReference>
<dbReference type="PANTHER" id="PTHR10953:SF240">
    <property type="entry name" value="SULFUR CARRIER PROTEIN THIS ADENYLYLTRANSFERASE"/>
    <property type="match status" value="1"/>
</dbReference>
<dbReference type="SUPFAM" id="SSF52821">
    <property type="entry name" value="Rhodanese/Cell cycle control phosphatase"/>
    <property type="match status" value="1"/>
</dbReference>
<dbReference type="Gene3D" id="3.40.50.720">
    <property type="entry name" value="NAD(P)-binding Rossmann-like Domain"/>
    <property type="match status" value="1"/>
</dbReference>
<evidence type="ECO:0000313" key="3">
    <source>
        <dbReference type="Proteomes" id="UP000198307"/>
    </source>
</evidence>
<dbReference type="CDD" id="cd00158">
    <property type="entry name" value="RHOD"/>
    <property type="match status" value="1"/>
</dbReference>
<dbReference type="GO" id="GO:0008146">
    <property type="term" value="F:sulfotransferase activity"/>
    <property type="evidence" value="ECO:0007669"/>
    <property type="project" value="TreeGrafter"/>
</dbReference>
<keyword evidence="3" id="KW-1185">Reference proteome</keyword>
<dbReference type="GO" id="GO:0008641">
    <property type="term" value="F:ubiquitin-like modifier activating enzyme activity"/>
    <property type="evidence" value="ECO:0007669"/>
    <property type="project" value="InterPro"/>
</dbReference>
<dbReference type="Pfam" id="PF00899">
    <property type="entry name" value="ThiF"/>
    <property type="match status" value="1"/>
</dbReference>
<dbReference type="InterPro" id="IPR036873">
    <property type="entry name" value="Rhodanese-like_dom_sf"/>
</dbReference>
<keyword evidence="2" id="KW-0808">Transferase</keyword>
<name>A0A239PWA7_9RHOB</name>
<dbReference type="SUPFAM" id="SSF69572">
    <property type="entry name" value="Activating enzymes of the ubiquitin-like proteins"/>
    <property type="match status" value="1"/>
</dbReference>
<dbReference type="InterPro" id="IPR035985">
    <property type="entry name" value="Ubiquitin-activating_enz"/>
</dbReference>
<dbReference type="Proteomes" id="UP000198307">
    <property type="component" value="Unassembled WGS sequence"/>
</dbReference>
<gene>
    <name evidence="2" type="ORF">SAMN05444959_10782</name>
</gene>
<dbReference type="InterPro" id="IPR000594">
    <property type="entry name" value="ThiF_NAD_FAD-bd"/>
</dbReference>
<sequence>MNRYARQIMLPEFGPDAQARLAAARVLVIGAGGLGAPVLQYLAGAGIGHIRLVDPDHVEEGNLHRQTLFRMGDIGQPKARVAAATLAGLNPDCRIEPVIAALDPANVAGLAQGVDLILDCADSFASSYILSDHAWRHDMPLISASVIGQQGYAGGFCAGAPSLRAVFPSLPRRAGTCASEGVLGPVVGIIGAIQAQMALAVLAQTGDSPLGRIVSFDAKTYRFGGFGFLNAPEPVHAVPFIAPSDLTAQDLVIDLRAPEEGPLATANARRIAPDRIDADLPTPSPGARTVLCCKSGLRAWHAAERLADLREGSFALMAIG</sequence>
<dbReference type="InterPro" id="IPR045886">
    <property type="entry name" value="ThiF/MoeB/HesA"/>
</dbReference>
<dbReference type="CDD" id="cd00757">
    <property type="entry name" value="ThiF_MoeB_HesA_family"/>
    <property type="match status" value="1"/>
</dbReference>
<protein>
    <submittedName>
        <fullName evidence="2">Molybdopterin or thiamine biosynthesis adenylyltransferase</fullName>
    </submittedName>
</protein>
<dbReference type="OrthoDB" id="9804286at2"/>